<name>G0UVD9_TRYCI</name>
<dbReference type="GO" id="GO:0008270">
    <property type="term" value="F:zinc ion binding"/>
    <property type="evidence" value="ECO:0007669"/>
    <property type="project" value="UniProtKB-KW"/>
</dbReference>
<evidence type="ECO:0000256" key="3">
    <source>
        <dbReference type="ARBA" id="ARBA00022833"/>
    </source>
</evidence>
<organism evidence="5">
    <name type="scientific">Trypanosoma congolense (strain IL3000)</name>
    <dbReference type="NCBI Taxonomy" id="1068625"/>
    <lineage>
        <taxon>Eukaryota</taxon>
        <taxon>Discoba</taxon>
        <taxon>Euglenozoa</taxon>
        <taxon>Kinetoplastea</taxon>
        <taxon>Metakinetoplastina</taxon>
        <taxon>Trypanosomatida</taxon>
        <taxon>Trypanosomatidae</taxon>
        <taxon>Trypanosoma</taxon>
        <taxon>Nannomonas</taxon>
    </lineage>
</organism>
<protein>
    <recommendedName>
        <fullName evidence="4">RanBP2-type domain-containing protein</fullName>
    </recommendedName>
</protein>
<feature type="domain" description="RanBP2-type" evidence="4">
    <location>
        <begin position="245"/>
        <end position="264"/>
    </location>
</feature>
<sequence length="538" mass="60615">MRRWWNVGGNVFPLLQYRQLLGTKTAPHVHFRREGVWRAEVAAASRTSGADVAATTDDLPPWPVDEIEFNTRAPDGGHGIRLAHERQAALLTGIDEDACDGVRVSSTQQLSCLQPQPLTEEQRSEVARVGSSTPEGVGALRAGGWVCGACLRCMPHRSRSVCDSCHTVRHDAATAVARWRDNPMCWFCSRCHEFNFERDVECRCCSLARDAQMELHIAQHERVVDEIQRAAVGSVIVTRNRVARWRCLKCNESNALQSSSCRNCGRGRFDFDVCCWQCGEHQQLSNSQLYGSEPADHIHVARPFGLHNCFPRLAPEQRCRRCRVPLHGSAASTRSDAWLCGCGVVCNSSLVSCSRCRLPRRFVNQSTLEELVRVWDFSGSTNWFCESCNHVNKASRHVVALYRSHKSHNGGRPDGDDEINRGCRSGSPEKDSCAKFARILHGTAKCERCGQKWHHQTVNDGQYWRCACHKVNKQEDARCQVCLLPAADGIRSDVLSFWSRGDWYCFRCQRQNYREKVVCACGEERPRDNSLEKGLAVK</sequence>
<dbReference type="InterPro" id="IPR001876">
    <property type="entry name" value="Znf_RanBP2"/>
</dbReference>
<keyword evidence="2" id="KW-0863">Zinc-finger</keyword>
<reference evidence="5" key="1">
    <citation type="journal article" date="2012" name="Proc. Natl. Acad. Sci. U.S.A.">
        <title>Antigenic diversity is generated by distinct evolutionary mechanisms in African trypanosome species.</title>
        <authorList>
            <person name="Jackson A.P."/>
            <person name="Berry A."/>
            <person name="Aslett M."/>
            <person name="Allison H.C."/>
            <person name="Burton P."/>
            <person name="Vavrova-Anderson J."/>
            <person name="Brown R."/>
            <person name="Browne H."/>
            <person name="Corton N."/>
            <person name="Hauser H."/>
            <person name="Gamble J."/>
            <person name="Gilderthorp R."/>
            <person name="Marcello L."/>
            <person name="McQuillan J."/>
            <person name="Otto T.D."/>
            <person name="Quail M.A."/>
            <person name="Sanders M.J."/>
            <person name="van Tonder A."/>
            <person name="Ginger M.L."/>
            <person name="Field M.C."/>
            <person name="Barry J.D."/>
            <person name="Hertz-Fowler C."/>
            <person name="Berriman M."/>
        </authorList>
    </citation>
    <scope>NUCLEOTIDE SEQUENCE</scope>
    <source>
        <strain evidence="5">IL3000</strain>
    </source>
</reference>
<evidence type="ECO:0000256" key="2">
    <source>
        <dbReference type="ARBA" id="ARBA00022771"/>
    </source>
</evidence>
<dbReference type="AlphaFoldDB" id="G0UVD9"/>
<dbReference type="PROSITE" id="PS01358">
    <property type="entry name" value="ZF_RANBP2_1"/>
    <property type="match status" value="2"/>
</dbReference>
<evidence type="ECO:0000313" key="5">
    <source>
        <dbReference type="EMBL" id="CCC93354.1"/>
    </source>
</evidence>
<feature type="domain" description="RanBP2-type" evidence="4">
    <location>
        <begin position="186"/>
        <end position="205"/>
    </location>
</feature>
<evidence type="ECO:0000259" key="4">
    <source>
        <dbReference type="PROSITE" id="PS01358"/>
    </source>
</evidence>
<dbReference type="SMART" id="SM00547">
    <property type="entry name" value="ZnF_RBZ"/>
    <property type="match status" value="5"/>
</dbReference>
<dbReference type="EMBL" id="HE575323">
    <property type="protein sequence ID" value="CCC93354.1"/>
    <property type="molecule type" value="Genomic_DNA"/>
</dbReference>
<gene>
    <name evidence="5" type="ORF">TCIL3000_10_1130</name>
</gene>
<keyword evidence="3" id="KW-0862">Zinc</keyword>
<dbReference type="VEuPathDB" id="TriTrypDB:TcIL3000_10_1130"/>
<accession>G0UVD9</accession>
<evidence type="ECO:0000256" key="1">
    <source>
        <dbReference type="ARBA" id="ARBA00022723"/>
    </source>
</evidence>
<keyword evidence="1" id="KW-0479">Metal-binding</keyword>
<proteinExistence type="predicted"/>